<dbReference type="Proteomes" id="UP000004925">
    <property type="component" value="Unassembled WGS sequence"/>
</dbReference>
<name>A0A0M1VY08_FUSVC</name>
<dbReference type="eggNOG" id="COG0659">
    <property type="taxonomic scope" value="Bacteria"/>
</dbReference>
<feature type="transmembrane region" description="Helical" evidence="1">
    <location>
        <begin position="337"/>
        <end position="354"/>
    </location>
</feature>
<feature type="transmembrane region" description="Helical" evidence="1">
    <location>
        <begin position="293"/>
        <end position="317"/>
    </location>
</feature>
<evidence type="ECO:0000313" key="2">
    <source>
        <dbReference type="EMBL" id="EEO41308.1"/>
    </source>
</evidence>
<dbReference type="HOGENOM" id="CLU_782333_0_0_0"/>
<reference evidence="2 3" key="1">
    <citation type="submission" date="2011-10" db="EMBL/GenBank/DDBJ databases">
        <title>The Genome Sequence of Fusobacterium sp. 4_1_13.</title>
        <authorList>
            <consortium name="The Broad Institute Genome Sequencing Platform"/>
            <person name="Earl A."/>
            <person name="Ward D."/>
            <person name="Feldgarden M."/>
            <person name="Gevers D."/>
            <person name="Strauss J."/>
            <person name="Ambrose C."/>
            <person name="Allen-Vercoe E."/>
            <person name="Young S.K."/>
            <person name="Zeng Q."/>
            <person name="Gargeya S."/>
            <person name="Fitzgerald M."/>
            <person name="Haas B."/>
            <person name="Abouelleil A."/>
            <person name="Alvarado L."/>
            <person name="Arachchi H.M."/>
            <person name="Berlin A."/>
            <person name="Brown A."/>
            <person name="Chapman S.B."/>
            <person name="Chen Z."/>
            <person name="Dunbar C."/>
            <person name="Freedman E."/>
            <person name="Gearin G."/>
            <person name="Goldberg J."/>
            <person name="Griggs A."/>
            <person name="Gujja S."/>
            <person name="Heiman D."/>
            <person name="Howarth C."/>
            <person name="Larson L."/>
            <person name="Lui A."/>
            <person name="MacDonald P.J."/>
            <person name="Montmayeur A."/>
            <person name="Murphy C."/>
            <person name="Neiman D."/>
            <person name="Pearson M."/>
            <person name="Priest M."/>
            <person name="Roberts A."/>
            <person name="Saif S."/>
            <person name="Shea T."/>
            <person name="Shenoy N."/>
            <person name="Sisk P."/>
            <person name="Stolte C."/>
            <person name="Sykes S."/>
            <person name="Wortman J."/>
            <person name="Nusbaum C."/>
            <person name="Birren B."/>
        </authorList>
    </citation>
    <scope>NUCLEOTIDE SEQUENCE [LARGE SCALE GENOMIC DNA]</scope>
    <source>
        <strain evidence="2 3">4_1_13</strain>
    </source>
</reference>
<feature type="transmembrane region" description="Helical" evidence="1">
    <location>
        <begin position="128"/>
        <end position="145"/>
    </location>
</feature>
<proteinExistence type="predicted"/>
<sequence length="355" mass="36687">MTVNDVLAALGVVLNGIPQALLAATYGFASIPTAFGFLVGAVACLFYGSAIPISFQAETIALAGMLGKDIRERLSIILFSGLAMVILGLTGTLSTIVNFAGSTIINAMMAGVGIMLTRIALSGLKESRVVTASSIVSAFITYFFFGQNLVYTIVVCVIFSSLVANIFKINFGGGIIENYKKIEIKKPIINLNVIRGALALACLTIGANIAFGNITASMTGKYGANIDFLTIYSGLADAVSSLFGGGPVEAIISATAAAPNPLASGVLMMVIMAAILIFGLLPKISKYIPGHSVHGFLFILGAIVTVPTNASLAFSGGTPQDYVVAATAMTVTAANDPFIGLLVGLVVKYIFIFIG</sequence>
<feature type="transmembrane region" description="Helical" evidence="1">
    <location>
        <begin position="262"/>
        <end position="281"/>
    </location>
</feature>
<accession>A0A0M1VY08</accession>
<comment type="caution">
    <text evidence="2">The sequence shown here is derived from an EMBL/GenBank/DDBJ whole genome shotgun (WGS) entry which is preliminary data.</text>
</comment>
<feature type="transmembrane region" description="Helical" evidence="1">
    <location>
        <begin position="103"/>
        <end position="121"/>
    </location>
</feature>
<organism evidence="2 3">
    <name type="scientific">Fusobacterium vincentii 4_1_13</name>
    <dbReference type="NCBI Taxonomy" id="469606"/>
    <lineage>
        <taxon>Bacteria</taxon>
        <taxon>Fusobacteriati</taxon>
        <taxon>Fusobacteriota</taxon>
        <taxon>Fusobacteriia</taxon>
        <taxon>Fusobacteriales</taxon>
        <taxon>Fusobacteriaceae</taxon>
        <taxon>Fusobacterium</taxon>
    </lineage>
</organism>
<protein>
    <recommendedName>
        <fullName evidence="4">Guanine permease</fullName>
    </recommendedName>
</protein>
<dbReference type="EMBL" id="ACDE02000016">
    <property type="protein sequence ID" value="EEO41308.1"/>
    <property type="molecule type" value="Genomic_DNA"/>
</dbReference>
<feature type="transmembrane region" description="Helical" evidence="1">
    <location>
        <begin position="33"/>
        <end position="55"/>
    </location>
</feature>
<dbReference type="AlphaFoldDB" id="A0A0M1VY08"/>
<keyword evidence="1" id="KW-1133">Transmembrane helix</keyword>
<feature type="transmembrane region" description="Helical" evidence="1">
    <location>
        <begin position="151"/>
        <end position="171"/>
    </location>
</feature>
<keyword evidence="1" id="KW-0812">Transmembrane</keyword>
<dbReference type="RefSeq" id="WP_005914131.1">
    <property type="nucleotide sequence ID" value="NZ_KQ235736.1"/>
</dbReference>
<gene>
    <name evidence="2" type="ORF">FSCG_02021</name>
</gene>
<feature type="transmembrane region" description="Helical" evidence="1">
    <location>
        <begin position="76"/>
        <end position="97"/>
    </location>
</feature>
<feature type="transmembrane region" description="Helical" evidence="1">
    <location>
        <begin position="192"/>
        <end position="211"/>
    </location>
</feature>
<evidence type="ECO:0000313" key="3">
    <source>
        <dbReference type="Proteomes" id="UP000004925"/>
    </source>
</evidence>
<keyword evidence="1" id="KW-0472">Membrane</keyword>
<evidence type="ECO:0000256" key="1">
    <source>
        <dbReference type="SAM" id="Phobius"/>
    </source>
</evidence>
<evidence type="ECO:0008006" key="4">
    <source>
        <dbReference type="Google" id="ProtNLM"/>
    </source>
</evidence>